<dbReference type="NCBIfam" id="TIGR02490">
    <property type="entry name" value="flgF"/>
    <property type="match status" value="1"/>
</dbReference>
<dbReference type="PANTHER" id="PTHR30435">
    <property type="entry name" value="FLAGELLAR PROTEIN"/>
    <property type="match status" value="1"/>
</dbReference>
<evidence type="ECO:0000256" key="5">
    <source>
        <dbReference type="RuleBase" id="RU362116"/>
    </source>
</evidence>
<evidence type="ECO:0000259" key="7">
    <source>
        <dbReference type="Pfam" id="PF06429"/>
    </source>
</evidence>
<dbReference type="AlphaFoldDB" id="A0AAX3BEY0"/>
<dbReference type="KEGG" id="taqu:KDW03_03625"/>
<dbReference type="Pfam" id="PF06429">
    <property type="entry name" value="Flg_bbr_C"/>
    <property type="match status" value="1"/>
</dbReference>
<evidence type="ECO:0000259" key="6">
    <source>
        <dbReference type="Pfam" id="PF00460"/>
    </source>
</evidence>
<evidence type="ECO:0000256" key="4">
    <source>
        <dbReference type="ARBA" id="ARBA00023143"/>
    </source>
</evidence>
<dbReference type="Proteomes" id="UP001056539">
    <property type="component" value="Chromosome"/>
</dbReference>
<keyword evidence="4 5" id="KW-0975">Bacterial flagellum</keyword>
<dbReference type="PANTHER" id="PTHR30435:SF1">
    <property type="entry name" value="FLAGELLAR HOOK PROTEIN FLGE"/>
    <property type="match status" value="1"/>
</dbReference>
<gene>
    <name evidence="10" type="primary">flgE</name>
    <name evidence="10" type="ORF">KDW03_03625</name>
</gene>
<feature type="domain" description="Flagellar hook protein FlgE D2" evidence="8">
    <location>
        <begin position="184"/>
        <end position="338"/>
    </location>
</feature>
<dbReference type="InterPro" id="IPR019776">
    <property type="entry name" value="Flagellar_basal_body_rod_CS"/>
</dbReference>
<comment type="subcellular location">
    <subcellularLocation>
        <location evidence="1 5">Bacterial flagellum basal body</location>
    </subcellularLocation>
</comment>
<dbReference type="InterPro" id="IPR037925">
    <property type="entry name" value="FlgE/F/G-like"/>
</dbReference>
<dbReference type="InterPro" id="IPR012836">
    <property type="entry name" value="FlgF"/>
</dbReference>
<dbReference type="SUPFAM" id="SSF117143">
    <property type="entry name" value="Flagellar hook protein flgE"/>
    <property type="match status" value="1"/>
</dbReference>
<dbReference type="InterPro" id="IPR011491">
    <property type="entry name" value="FlgE_D2"/>
</dbReference>
<organism evidence="10 11">
    <name type="scientific">Thermospira aquatica</name>
    <dbReference type="NCBI Taxonomy" id="2828656"/>
    <lineage>
        <taxon>Bacteria</taxon>
        <taxon>Pseudomonadati</taxon>
        <taxon>Spirochaetota</taxon>
        <taxon>Spirochaetia</taxon>
        <taxon>Brevinematales</taxon>
        <taxon>Thermospiraceae</taxon>
        <taxon>Thermospira</taxon>
    </lineage>
</organism>
<keyword evidence="10" id="KW-0282">Flagellum</keyword>
<feature type="domain" description="Flagellar hook protein FlgE/F/G-like D1" evidence="9">
    <location>
        <begin position="95"/>
        <end position="144"/>
    </location>
</feature>
<evidence type="ECO:0000313" key="10">
    <source>
        <dbReference type="EMBL" id="URA10903.1"/>
    </source>
</evidence>
<dbReference type="PROSITE" id="PS00588">
    <property type="entry name" value="FLAGELLA_BB_ROD"/>
    <property type="match status" value="1"/>
</dbReference>
<feature type="domain" description="Flagellar basal body rod protein N-terminal" evidence="6">
    <location>
        <begin position="5"/>
        <end position="35"/>
    </location>
</feature>
<reference evidence="10" key="2">
    <citation type="submission" date="2022-06" db="EMBL/GenBank/DDBJ databases">
        <title>Thermospira aquatica gen. nov., sp. nov.</title>
        <authorList>
            <person name="Ben Ali Gam Z."/>
            <person name="Labat M."/>
        </authorList>
    </citation>
    <scope>NUCLEOTIDE SEQUENCE</scope>
    <source>
        <strain evidence="10">F1F22</strain>
    </source>
</reference>
<protein>
    <recommendedName>
        <fullName evidence="3">Flagellar hook protein FlgE</fullName>
    </recommendedName>
</protein>
<dbReference type="InterPro" id="IPR020013">
    <property type="entry name" value="Flagellar_FlgE/F/G"/>
</dbReference>
<dbReference type="GO" id="GO:0005829">
    <property type="term" value="C:cytosol"/>
    <property type="evidence" value="ECO:0007669"/>
    <property type="project" value="TreeGrafter"/>
</dbReference>
<keyword evidence="11" id="KW-1185">Reference proteome</keyword>
<proteinExistence type="inferred from homology"/>
<dbReference type="InterPro" id="IPR001444">
    <property type="entry name" value="Flag_bb_rod_N"/>
</dbReference>
<dbReference type="GO" id="GO:0009424">
    <property type="term" value="C:bacterial-type flagellum hook"/>
    <property type="evidence" value="ECO:0007669"/>
    <property type="project" value="TreeGrafter"/>
</dbReference>
<dbReference type="Pfam" id="PF07559">
    <property type="entry name" value="FlgE_D2"/>
    <property type="match status" value="1"/>
</dbReference>
<evidence type="ECO:0000256" key="2">
    <source>
        <dbReference type="ARBA" id="ARBA00009677"/>
    </source>
</evidence>
<dbReference type="NCBIfam" id="NF004241">
    <property type="entry name" value="PRK05682.1-5"/>
    <property type="match status" value="1"/>
</dbReference>
<dbReference type="Pfam" id="PF22692">
    <property type="entry name" value="LlgE_F_G_D1"/>
    <property type="match status" value="1"/>
</dbReference>
<feature type="domain" description="Flagellar basal-body/hook protein C-terminal" evidence="7">
    <location>
        <begin position="412"/>
        <end position="456"/>
    </location>
</feature>
<dbReference type="Pfam" id="PF00460">
    <property type="entry name" value="Flg_bb_rod"/>
    <property type="match status" value="1"/>
</dbReference>
<evidence type="ECO:0000259" key="8">
    <source>
        <dbReference type="Pfam" id="PF07559"/>
    </source>
</evidence>
<evidence type="ECO:0000259" key="9">
    <source>
        <dbReference type="Pfam" id="PF22692"/>
    </source>
</evidence>
<keyword evidence="10" id="KW-0969">Cilium</keyword>
<dbReference type="EMBL" id="CP073355">
    <property type="protein sequence ID" value="URA10903.1"/>
    <property type="molecule type" value="Genomic_DNA"/>
</dbReference>
<dbReference type="GO" id="GO:0071978">
    <property type="term" value="P:bacterial-type flagellum-dependent swarming motility"/>
    <property type="evidence" value="ECO:0007669"/>
    <property type="project" value="TreeGrafter"/>
</dbReference>
<dbReference type="InterPro" id="IPR010930">
    <property type="entry name" value="Flg_bb/hook_C_dom"/>
</dbReference>
<evidence type="ECO:0000256" key="3">
    <source>
        <dbReference type="ARBA" id="ARBA00019015"/>
    </source>
</evidence>
<sequence length="458" mass="49854">MMRSLYSAVSGLQNHQTRMDVIGNNVANVNTTGFKKGRVTFQDILSQTLTGAAKPTDERGGMNPKQVGLGMTIASIDTLMTQGSIQTTGKNTDLAITGEGFFILNQGERTFYTRAGNFLIDRDGYFVNPNGLKVQGWNAITLANGERYINHSAPLEDIRIPLMEKLEARATTVVNFKSNLNFDTPVLGPNATETERIKNTHSTAIDIFDDYGTKRRLILNFRKEGLNQWRMTATLEPQTPEDAVTNLTLNVGGVKVDTNNELIVNFDNKGTLLSITEAAGANPASDTENDLEAILSFTLPNGEQKQVNLHLGVAGSVKDSITQFSAPTTTYAYFQDGYEMGYLESFKIDDSGTITGAYTNGERRILGQVALAAFVNPSGLTKEGESLYSESNNSGMPNVGAPGTVGRGKIYAGALEMSNVDLSETFTDMIVTERGFQANSRVVTTSDDMLREILTLKR</sequence>
<dbReference type="Gene3D" id="2.60.98.20">
    <property type="entry name" value="Flagellar hook protein FlgE"/>
    <property type="match status" value="1"/>
</dbReference>
<name>A0AAX3BEY0_9SPIR</name>
<dbReference type="NCBIfam" id="TIGR03506">
    <property type="entry name" value="FlgEFG_subfam"/>
    <property type="match status" value="1"/>
</dbReference>
<comment type="similarity">
    <text evidence="2 5">Belongs to the flagella basal body rod proteins family.</text>
</comment>
<keyword evidence="10" id="KW-0966">Cell projection</keyword>
<dbReference type="GO" id="GO:0030694">
    <property type="term" value="C:bacterial-type flagellum basal body, rod"/>
    <property type="evidence" value="ECO:0007669"/>
    <property type="project" value="InterPro"/>
</dbReference>
<reference evidence="10" key="1">
    <citation type="submission" date="2021-04" db="EMBL/GenBank/DDBJ databases">
        <authorList>
            <person name="Postec A."/>
        </authorList>
    </citation>
    <scope>NUCLEOTIDE SEQUENCE</scope>
    <source>
        <strain evidence="10">F1F22</strain>
    </source>
</reference>
<evidence type="ECO:0000313" key="11">
    <source>
        <dbReference type="Proteomes" id="UP001056539"/>
    </source>
</evidence>
<dbReference type="InterPro" id="IPR053967">
    <property type="entry name" value="LlgE_F_G-like_D1"/>
</dbReference>
<evidence type="ECO:0000256" key="1">
    <source>
        <dbReference type="ARBA" id="ARBA00004117"/>
    </source>
</evidence>
<accession>A0AAX3BEY0</accession>
<dbReference type="InterPro" id="IPR037058">
    <property type="entry name" value="Falgellar_hook_FlgE_sf"/>
</dbReference>